<comment type="function">
    <text evidence="20">Calcium-independent membrane-associated phospholipase that catalyzes complete diacylation of phospholipids by hydrolyzing both sn-1 and sn-2 fatty acyl chains attached to the glycerol backbone (phospholipase B activity). Has dual phospholipase and lysophospholipase activities toward diacylphospholipids. Preferentially cleaves sn-2 ester bonds over sn-1 bonds. Acts as a lipase toward glycerolipid substrates. Hydrolyzes fatty acyl chains of diacylglycerols with preference for the sn-2 position and of triacylglycerols with not positional selectivity. May also hydrolyze long chain retinyl esters such as retinyl palmitate. May contribute to digestion of dietary phospholipids, glycerolipids and retinoids, facilitating lipid absorption at the brush border.</text>
</comment>
<dbReference type="Proteomes" id="UP000663829">
    <property type="component" value="Unassembled WGS sequence"/>
</dbReference>
<comment type="catalytic activity">
    <reaction evidence="30">
        <text>1-hexadecanoyl-2-(9Z,12Z-octadecadienoyl)-sn-glycero-3-phosphocholine + H2O = 2-(9Z,12Z-octadecadienoyl)-sn-glycero-3-phosphocholine + hexadecanoate + H(+)</text>
        <dbReference type="Rhea" id="RHEA:40971"/>
        <dbReference type="ChEBI" id="CHEBI:7896"/>
        <dbReference type="ChEBI" id="CHEBI:15377"/>
        <dbReference type="ChEBI" id="CHEBI:15378"/>
        <dbReference type="ChEBI" id="CHEBI:73002"/>
        <dbReference type="ChEBI" id="CHEBI:76084"/>
    </reaction>
    <physiologicalReaction direction="left-to-right" evidence="30">
        <dbReference type="Rhea" id="RHEA:40972"/>
    </physiologicalReaction>
</comment>
<keyword evidence="9 44" id="KW-1133">Transmembrane helix</keyword>
<feature type="compositionally biased region" description="Low complexity" evidence="43">
    <location>
        <begin position="404"/>
        <end position="416"/>
    </location>
</feature>
<evidence type="ECO:0000256" key="4">
    <source>
        <dbReference type="ARBA" id="ARBA00022475"/>
    </source>
</evidence>
<comment type="catalytic activity">
    <reaction evidence="31">
        <text>1-octadecanoyl-2-(9Z,12Z)-octadecadienoyl-sn-glycerol + H2O = 1-octadecanoyl-sn-glycerol + (9Z,12Z)-octadecadienoate + H(+)</text>
        <dbReference type="Rhea" id="RHEA:40927"/>
        <dbReference type="ChEBI" id="CHEBI:15377"/>
        <dbReference type="ChEBI" id="CHEBI:15378"/>
        <dbReference type="ChEBI" id="CHEBI:30245"/>
        <dbReference type="ChEBI" id="CHEBI:75550"/>
        <dbReference type="ChEBI" id="CHEBI:77097"/>
    </reaction>
    <physiologicalReaction direction="left-to-right" evidence="31">
        <dbReference type="Rhea" id="RHEA:40928"/>
    </physiologicalReaction>
</comment>
<dbReference type="SUPFAM" id="SSF52266">
    <property type="entry name" value="SGNH hydrolase"/>
    <property type="match status" value="1"/>
</dbReference>
<dbReference type="EMBL" id="CAJOBC010000440">
    <property type="protein sequence ID" value="CAF3586261.1"/>
    <property type="molecule type" value="Genomic_DNA"/>
</dbReference>
<evidence type="ECO:0000313" key="47">
    <source>
        <dbReference type="EMBL" id="CAF0963312.1"/>
    </source>
</evidence>
<dbReference type="OrthoDB" id="10265800at2759"/>
<accession>A0A813SKL4</accession>
<comment type="catalytic activity">
    <reaction evidence="24">
        <text>1-hexadecanoyl-2-(9Z)-octadecenoyl-3-octadecanoyl-sn-glycerol + H2O = 1-hexadecanoyl-2-(9Z-octadecenoyl)-sn-glycerol + octadecanoate + H(+)</text>
        <dbReference type="Rhea" id="RHEA:41111"/>
        <dbReference type="ChEBI" id="CHEBI:15377"/>
        <dbReference type="ChEBI" id="CHEBI:15378"/>
        <dbReference type="ChEBI" id="CHEBI:25629"/>
        <dbReference type="ChEBI" id="CHEBI:75466"/>
        <dbReference type="ChEBI" id="CHEBI:77623"/>
    </reaction>
    <physiologicalReaction direction="left-to-right" evidence="24">
        <dbReference type="Rhea" id="RHEA:41112"/>
    </physiologicalReaction>
</comment>
<evidence type="ECO:0000256" key="24">
    <source>
        <dbReference type="ARBA" id="ARBA00047459"/>
    </source>
</evidence>
<evidence type="ECO:0000256" key="23">
    <source>
        <dbReference type="ARBA" id="ARBA00047438"/>
    </source>
</evidence>
<evidence type="ECO:0000313" key="48">
    <source>
        <dbReference type="EMBL" id="CAF3586261.1"/>
    </source>
</evidence>
<evidence type="ECO:0000256" key="5">
    <source>
        <dbReference type="ARBA" id="ARBA00022692"/>
    </source>
</evidence>
<feature type="transmembrane region" description="Helical" evidence="44">
    <location>
        <begin position="475"/>
        <end position="495"/>
    </location>
</feature>
<dbReference type="EMBL" id="CAJOBA010005194">
    <property type="protein sequence ID" value="CAF3735919.1"/>
    <property type="molecule type" value="Genomic_DNA"/>
</dbReference>
<comment type="subcellular location">
    <subcellularLocation>
        <location evidence="1">Apical cell membrane</location>
        <topology evidence="1">Single-pass type I membrane protein</topology>
    </subcellularLocation>
</comment>
<comment type="catalytic activity">
    <reaction evidence="34">
        <text>1-hexadecanoyl-2-(9Z-octadecenoyl)-sn-glycero-3-phosphoethanolamine + H2O = 1-hexadecanoyl-sn-glycero-3-phosphoethanolamine + (9Z)-octadecenoate + H(+)</text>
        <dbReference type="Rhea" id="RHEA:40911"/>
        <dbReference type="ChEBI" id="CHEBI:15377"/>
        <dbReference type="ChEBI" id="CHEBI:15378"/>
        <dbReference type="ChEBI" id="CHEBI:30823"/>
        <dbReference type="ChEBI" id="CHEBI:73004"/>
        <dbReference type="ChEBI" id="CHEBI:73007"/>
    </reaction>
    <physiologicalReaction direction="left-to-right" evidence="34">
        <dbReference type="Rhea" id="RHEA:40912"/>
    </physiologicalReaction>
</comment>
<dbReference type="EMBL" id="CAJNOK010005189">
    <property type="protein sequence ID" value="CAF0963312.1"/>
    <property type="molecule type" value="Genomic_DNA"/>
</dbReference>
<sequence>MQFTLVVAIISLLYTVNNGLDIDTWASEIEKLSMDEKFVEEYYKWSFGLFSQPDYLYGAKTNFPCNISLSNITATTVHQLRPSDVKCIGAMGDSLTAALGAHAIAVSGLLIENRGLSWSVGGDHTIEKVLTLPNIIKNYNPNLEGYSTKFSIIVGKGQNSSNNGFNVAKSGDRSEHMPYQAQLLIERMRTDQKCNFESDWKVVTFFIGGNDLCEFCKNITHDHSPEQYMDYVRETLDILHSTMTRTFVNLVLVLDVRGVKELNSGGFVCQTLHKKTCPCAAFPTPEQAKILDDYIPRYHDVLTALVNSGRYERDDFTVVIQPFLSDTKLPRLDKPGHPIDFSYFAPDCFHFSGKGHSVAALSLWNNMLEPVGQKQTFWHIGEALECPTDERPYFFTSNNSVGVGPKPKKTSVPPVVASTIFSRRTTNGRSTPNDRSTENQQSFTVSPSKIQSHHGHRKPTDDNEDSSSFFYKRKLTFVAGIGLVAMFILILAYAIRRRENINLFVNRRHVGMTRPSKFDDDDEVDIWSRPPSSDKTVPMIHARFS</sequence>
<evidence type="ECO:0000256" key="45">
    <source>
        <dbReference type="SAM" id="SignalP"/>
    </source>
</evidence>
<dbReference type="EMBL" id="CAJNOQ010000439">
    <property type="protein sequence ID" value="CAF0801092.1"/>
    <property type="molecule type" value="Genomic_DNA"/>
</dbReference>
<comment type="similarity">
    <text evidence="2">Belongs to the 'GDSL' lipolytic enzyme family. Phospholipase B1 subfamily.</text>
</comment>
<dbReference type="InterPro" id="IPR036514">
    <property type="entry name" value="SGNH_hydro_sf"/>
</dbReference>
<evidence type="ECO:0000256" key="7">
    <source>
        <dbReference type="ARBA" id="ARBA00022737"/>
    </source>
</evidence>
<comment type="catalytic activity">
    <reaction evidence="38">
        <text>1-O-hexadecyl-2-(9Z)-octadecenoyl-sn-glycero-3-phosphocholine + H2O = 1-O-hexadecyl-sn-glycero-3-phosphocholine + (9Z)-octadecenoate + H(+)</text>
        <dbReference type="Rhea" id="RHEA:40915"/>
        <dbReference type="ChEBI" id="CHEBI:15377"/>
        <dbReference type="ChEBI" id="CHEBI:15378"/>
        <dbReference type="ChEBI" id="CHEBI:30823"/>
        <dbReference type="ChEBI" id="CHEBI:34112"/>
        <dbReference type="ChEBI" id="CHEBI:64496"/>
    </reaction>
    <physiologicalReaction direction="left-to-right" evidence="38">
        <dbReference type="Rhea" id="RHEA:40916"/>
    </physiologicalReaction>
</comment>
<comment type="catalytic activity">
    <reaction evidence="41">
        <text>1,3-di-(9Z-octadecenoyl)-glycerol + H2O = 1-(9Z-octadecenoyl)-glycerol + (9Z)-octadecenoate + H(+)</text>
        <dbReference type="Rhea" id="RHEA:39939"/>
        <dbReference type="ChEBI" id="CHEBI:15377"/>
        <dbReference type="ChEBI" id="CHEBI:15378"/>
        <dbReference type="ChEBI" id="CHEBI:30823"/>
        <dbReference type="ChEBI" id="CHEBI:75342"/>
        <dbReference type="ChEBI" id="CHEBI:75735"/>
    </reaction>
    <physiologicalReaction direction="left-to-right" evidence="41">
        <dbReference type="Rhea" id="RHEA:39940"/>
    </physiologicalReaction>
</comment>
<evidence type="ECO:0000256" key="10">
    <source>
        <dbReference type="ARBA" id="ARBA00023098"/>
    </source>
</evidence>
<dbReference type="GO" id="GO:0016324">
    <property type="term" value="C:apical plasma membrane"/>
    <property type="evidence" value="ECO:0007669"/>
    <property type="project" value="UniProtKB-SubCell"/>
</dbReference>
<protein>
    <recommendedName>
        <fullName evidence="3">Phospholipase B1, membrane-associated</fullName>
    </recommendedName>
    <alternativeName>
        <fullName evidence="16">Lysophospholipase</fullName>
    </alternativeName>
    <alternativeName>
        <fullName evidence="17">Phospholipase A2</fullName>
    </alternativeName>
    <alternativeName>
        <fullName evidence="19">Phospholipase B/lipase</fullName>
    </alternativeName>
    <alternativeName>
        <fullName evidence="18">Triacylglycerol lipase</fullName>
    </alternativeName>
</protein>
<evidence type="ECO:0000256" key="6">
    <source>
        <dbReference type="ARBA" id="ARBA00022729"/>
    </source>
</evidence>
<comment type="catalytic activity">
    <reaction evidence="39">
        <text>1-hexadecanoyl-2-(9Z)-octadecenoyl-3-octadecanoyl-sn-glycerol + H2O = 1-hexadecanoyl-3-octadecanoyl-sn-glycerol + (9Z)-octadecenoate + H(+)</text>
        <dbReference type="Rhea" id="RHEA:41103"/>
        <dbReference type="ChEBI" id="CHEBI:15377"/>
        <dbReference type="ChEBI" id="CHEBI:15378"/>
        <dbReference type="ChEBI" id="CHEBI:30823"/>
        <dbReference type="ChEBI" id="CHEBI:77623"/>
        <dbReference type="ChEBI" id="CHEBI:77624"/>
    </reaction>
    <physiologicalReaction direction="left-to-right" evidence="39">
        <dbReference type="Rhea" id="RHEA:41104"/>
    </physiologicalReaction>
</comment>
<dbReference type="GO" id="GO:0004806">
    <property type="term" value="F:triacylglycerol lipase activity"/>
    <property type="evidence" value="ECO:0007669"/>
    <property type="project" value="UniProtKB-EC"/>
</dbReference>
<evidence type="ECO:0000256" key="34">
    <source>
        <dbReference type="ARBA" id="ARBA00048613"/>
    </source>
</evidence>
<comment type="catalytic activity">
    <reaction evidence="22">
        <text>1,3-dihexadecanoyl-2-(9Z-octadecenoyl)glycerol + H2O = 1-hexadecanoyl-2-(9Z-octadecenoyl)-glycerol + hexadecanoate + H(+)</text>
        <dbReference type="Rhea" id="RHEA:40979"/>
        <dbReference type="ChEBI" id="CHEBI:7896"/>
        <dbReference type="ChEBI" id="CHEBI:15377"/>
        <dbReference type="ChEBI" id="CHEBI:15378"/>
        <dbReference type="ChEBI" id="CHEBI:75585"/>
        <dbReference type="ChEBI" id="CHEBI:75688"/>
    </reaction>
    <physiologicalReaction direction="left-to-right" evidence="22">
        <dbReference type="Rhea" id="RHEA:40980"/>
    </physiologicalReaction>
</comment>
<gene>
    <name evidence="46" type="ORF">GPM918_LOCUS3518</name>
    <name evidence="47" type="ORF">OVA965_LOCUS12750</name>
    <name evidence="48" type="ORF">SRO942_LOCUS3526</name>
    <name evidence="49" type="ORF">TMI583_LOCUS12753</name>
</gene>
<evidence type="ECO:0000256" key="1">
    <source>
        <dbReference type="ARBA" id="ARBA00004247"/>
    </source>
</evidence>
<comment type="catalytic activity">
    <reaction evidence="35">
        <text>1-hexadecanoyl-sn-glycero-3-phosphocholine + H2O = sn-glycerol 3-phosphocholine + hexadecanoate + H(+)</text>
        <dbReference type="Rhea" id="RHEA:40435"/>
        <dbReference type="ChEBI" id="CHEBI:7896"/>
        <dbReference type="ChEBI" id="CHEBI:15377"/>
        <dbReference type="ChEBI" id="CHEBI:15378"/>
        <dbReference type="ChEBI" id="CHEBI:16870"/>
        <dbReference type="ChEBI" id="CHEBI:72998"/>
    </reaction>
    <physiologicalReaction direction="left-to-right" evidence="35">
        <dbReference type="Rhea" id="RHEA:40436"/>
    </physiologicalReaction>
</comment>
<evidence type="ECO:0000256" key="36">
    <source>
        <dbReference type="ARBA" id="ARBA00048699"/>
    </source>
</evidence>
<evidence type="ECO:0000256" key="39">
    <source>
        <dbReference type="ARBA" id="ARBA00048939"/>
    </source>
</evidence>
<comment type="catalytic activity">
    <reaction evidence="33">
        <text>a 1-acyl-sn-glycero-3-phosphocholine + H2O = sn-glycerol 3-phosphocholine + a fatty acid + H(+)</text>
        <dbReference type="Rhea" id="RHEA:15177"/>
        <dbReference type="ChEBI" id="CHEBI:15377"/>
        <dbReference type="ChEBI" id="CHEBI:15378"/>
        <dbReference type="ChEBI" id="CHEBI:16870"/>
        <dbReference type="ChEBI" id="CHEBI:28868"/>
        <dbReference type="ChEBI" id="CHEBI:58168"/>
        <dbReference type="EC" id="3.1.1.5"/>
    </reaction>
    <physiologicalReaction direction="left-to-right" evidence="33">
        <dbReference type="Rhea" id="RHEA:15178"/>
    </physiologicalReaction>
</comment>
<dbReference type="AlphaFoldDB" id="A0A813SKL4"/>
<evidence type="ECO:0000256" key="41">
    <source>
        <dbReference type="ARBA" id="ARBA00049372"/>
    </source>
</evidence>
<evidence type="ECO:0000256" key="15">
    <source>
        <dbReference type="ARBA" id="ARBA00023422"/>
    </source>
</evidence>
<evidence type="ECO:0000256" key="17">
    <source>
        <dbReference type="ARBA" id="ARBA00031182"/>
    </source>
</evidence>
<feature type="region of interest" description="Disordered" evidence="43">
    <location>
        <begin position="404"/>
        <end position="466"/>
    </location>
</feature>
<dbReference type="Proteomes" id="UP000681722">
    <property type="component" value="Unassembled WGS sequence"/>
</dbReference>
<evidence type="ECO:0000256" key="8">
    <source>
        <dbReference type="ARBA" id="ARBA00022801"/>
    </source>
</evidence>
<dbReference type="Proteomes" id="UP000682733">
    <property type="component" value="Unassembled WGS sequence"/>
</dbReference>
<comment type="catalytic activity">
    <reaction evidence="27">
        <text>a 1-O-alkyl-2-acyl-sn-glycero-3-phosphocholine + H2O = a 1-O-alkyl-sn-glycero-3-phosphocholine + a fatty acid + H(+)</text>
        <dbReference type="Rhea" id="RHEA:36231"/>
        <dbReference type="ChEBI" id="CHEBI:15377"/>
        <dbReference type="ChEBI" id="CHEBI:15378"/>
        <dbReference type="ChEBI" id="CHEBI:28868"/>
        <dbReference type="ChEBI" id="CHEBI:30909"/>
        <dbReference type="ChEBI" id="CHEBI:36702"/>
        <dbReference type="EC" id="3.1.1.4"/>
    </reaction>
    <physiologicalReaction direction="left-to-right" evidence="27">
        <dbReference type="Rhea" id="RHEA:36232"/>
    </physiologicalReaction>
</comment>
<dbReference type="InterPro" id="IPR038885">
    <property type="entry name" value="PLB1"/>
</dbReference>
<comment type="catalytic activity">
    <reaction evidence="25">
        <text>2,3-di-(9Z)-octadecenoyl-sn-glycerol + H2O = 3-(9Z-octadecenoyl)-sn-glycerol + (9Z)-octadecenoate + H(+)</text>
        <dbReference type="Rhea" id="RHEA:42604"/>
        <dbReference type="ChEBI" id="CHEBI:15377"/>
        <dbReference type="ChEBI" id="CHEBI:15378"/>
        <dbReference type="ChEBI" id="CHEBI:30823"/>
        <dbReference type="ChEBI" id="CHEBI:75824"/>
        <dbReference type="ChEBI" id="CHEBI:75938"/>
    </reaction>
    <physiologicalReaction direction="left-to-right" evidence="25">
        <dbReference type="Rhea" id="RHEA:42605"/>
    </physiologicalReaction>
</comment>
<evidence type="ECO:0000256" key="18">
    <source>
        <dbReference type="ARBA" id="ARBA00031485"/>
    </source>
</evidence>
<keyword evidence="10" id="KW-0443">Lipid metabolism</keyword>
<dbReference type="PANTHER" id="PTHR21325:SF31">
    <property type="entry name" value="GH22081P-RELATED"/>
    <property type="match status" value="1"/>
</dbReference>
<evidence type="ECO:0000313" key="49">
    <source>
        <dbReference type="EMBL" id="CAF3735919.1"/>
    </source>
</evidence>
<keyword evidence="7" id="KW-0677">Repeat</keyword>
<evidence type="ECO:0000256" key="14">
    <source>
        <dbReference type="ARBA" id="ARBA00023408"/>
    </source>
</evidence>
<comment type="catalytic activity">
    <reaction evidence="36">
        <text>1-hexadecanoyl-2-(9Z-octadecenoyl)-sn-glycero-3-phosphocholine + H2O = 1-hexadecanoyl-sn-glycero-3-phosphocholine + (9Z)-octadecenoate + H(+)</text>
        <dbReference type="Rhea" id="RHEA:38779"/>
        <dbReference type="ChEBI" id="CHEBI:15377"/>
        <dbReference type="ChEBI" id="CHEBI:15378"/>
        <dbReference type="ChEBI" id="CHEBI:30823"/>
        <dbReference type="ChEBI" id="CHEBI:72998"/>
        <dbReference type="ChEBI" id="CHEBI:73001"/>
    </reaction>
    <physiologicalReaction direction="left-to-right" evidence="36">
        <dbReference type="Rhea" id="RHEA:38780"/>
    </physiologicalReaction>
</comment>
<keyword evidence="11 44" id="KW-0472">Membrane</keyword>
<feature type="chain" id="PRO_5036222931" description="Phospholipase B1, membrane-associated" evidence="45">
    <location>
        <begin position="20"/>
        <end position="545"/>
    </location>
</feature>
<evidence type="ECO:0000256" key="40">
    <source>
        <dbReference type="ARBA" id="ARBA00049363"/>
    </source>
</evidence>
<evidence type="ECO:0000256" key="27">
    <source>
        <dbReference type="ARBA" id="ARBA00048049"/>
    </source>
</evidence>
<dbReference type="InterPro" id="IPR035547">
    <property type="entry name" value="Phospholipase_B"/>
</dbReference>
<keyword evidence="5 44" id="KW-0812">Transmembrane</keyword>
<reference evidence="46" key="1">
    <citation type="submission" date="2021-02" db="EMBL/GenBank/DDBJ databases">
        <authorList>
            <person name="Nowell W R."/>
        </authorList>
    </citation>
    <scope>NUCLEOTIDE SEQUENCE</scope>
</reference>
<dbReference type="Gene3D" id="3.40.50.1110">
    <property type="entry name" value="SGNH hydrolase"/>
    <property type="match status" value="1"/>
</dbReference>
<dbReference type="Proteomes" id="UP000677228">
    <property type="component" value="Unassembled WGS sequence"/>
</dbReference>
<dbReference type="InterPro" id="IPR001087">
    <property type="entry name" value="GDSL"/>
</dbReference>
<evidence type="ECO:0000313" key="50">
    <source>
        <dbReference type="Proteomes" id="UP000663829"/>
    </source>
</evidence>
<evidence type="ECO:0000256" key="32">
    <source>
        <dbReference type="ARBA" id="ARBA00048386"/>
    </source>
</evidence>
<evidence type="ECO:0000256" key="21">
    <source>
        <dbReference type="ARBA" id="ARBA00047324"/>
    </source>
</evidence>
<evidence type="ECO:0000256" key="3">
    <source>
        <dbReference type="ARBA" id="ARBA00015133"/>
    </source>
</evidence>
<evidence type="ECO:0000256" key="42">
    <source>
        <dbReference type="ARBA" id="ARBA00049461"/>
    </source>
</evidence>
<comment type="catalytic activity">
    <reaction evidence="26">
        <text>1-hexadecanoyl-2-(9Z-octadecenoyl)-sn-glycero-3-phospho-(1'-sn-glycerol) + H2O = 1-hexadecanoyl-sn-glycero-3-phospho-(1'-sn-glycerol) + (9Z)-octadecenoate + H(+)</text>
        <dbReference type="Rhea" id="RHEA:40919"/>
        <dbReference type="ChEBI" id="CHEBI:15377"/>
        <dbReference type="ChEBI" id="CHEBI:15378"/>
        <dbReference type="ChEBI" id="CHEBI:30823"/>
        <dbReference type="ChEBI" id="CHEBI:72841"/>
        <dbReference type="ChEBI" id="CHEBI:75158"/>
    </reaction>
    <physiologicalReaction direction="left-to-right" evidence="26">
        <dbReference type="Rhea" id="RHEA:40920"/>
    </physiologicalReaction>
</comment>
<evidence type="ECO:0000256" key="2">
    <source>
        <dbReference type="ARBA" id="ARBA00009979"/>
    </source>
</evidence>
<evidence type="ECO:0000313" key="46">
    <source>
        <dbReference type="EMBL" id="CAF0801092.1"/>
    </source>
</evidence>
<evidence type="ECO:0000256" key="33">
    <source>
        <dbReference type="ARBA" id="ARBA00048454"/>
    </source>
</evidence>
<evidence type="ECO:0000256" key="43">
    <source>
        <dbReference type="SAM" id="MobiDB-lite"/>
    </source>
</evidence>
<comment type="catalytic activity">
    <reaction evidence="21">
        <text>1-hexadecanoyl-2-(9Z)-octadecenoyl-3-octadecanoyl-sn-glycerol + H2O = 2-(9Z-octadecenoyl)-3-octadecanoyl-sn-glycerol + hexadecanoate + H(+)</text>
        <dbReference type="Rhea" id="RHEA:41107"/>
        <dbReference type="ChEBI" id="CHEBI:7896"/>
        <dbReference type="ChEBI" id="CHEBI:15377"/>
        <dbReference type="ChEBI" id="CHEBI:15378"/>
        <dbReference type="ChEBI" id="CHEBI:75558"/>
        <dbReference type="ChEBI" id="CHEBI:77623"/>
    </reaction>
    <physiologicalReaction direction="left-to-right" evidence="21">
        <dbReference type="Rhea" id="RHEA:41108"/>
    </physiologicalReaction>
</comment>
<evidence type="ECO:0000256" key="13">
    <source>
        <dbReference type="ARBA" id="ARBA00023369"/>
    </source>
</evidence>
<evidence type="ECO:0000256" key="25">
    <source>
        <dbReference type="ARBA" id="ARBA00048011"/>
    </source>
</evidence>
<comment type="caution">
    <text evidence="46">The sequence shown here is derived from an EMBL/GenBank/DDBJ whole genome shotgun (WGS) entry which is preliminary data.</text>
</comment>
<evidence type="ECO:0000256" key="31">
    <source>
        <dbReference type="ARBA" id="ARBA00048374"/>
    </source>
</evidence>
<dbReference type="FunFam" id="3.40.50.1110:FF:000005">
    <property type="entry name" value="Phospholipase B1"/>
    <property type="match status" value="1"/>
</dbReference>
<evidence type="ECO:0000256" key="44">
    <source>
        <dbReference type="SAM" id="Phobius"/>
    </source>
</evidence>
<evidence type="ECO:0000256" key="16">
    <source>
        <dbReference type="ARBA" id="ARBA00029723"/>
    </source>
</evidence>
<organism evidence="46 50">
    <name type="scientific">Didymodactylos carnosus</name>
    <dbReference type="NCBI Taxonomy" id="1234261"/>
    <lineage>
        <taxon>Eukaryota</taxon>
        <taxon>Metazoa</taxon>
        <taxon>Spiralia</taxon>
        <taxon>Gnathifera</taxon>
        <taxon>Rotifera</taxon>
        <taxon>Eurotatoria</taxon>
        <taxon>Bdelloidea</taxon>
        <taxon>Philodinida</taxon>
        <taxon>Philodinidae</taxon>
        <taxon>Didymodactylos</taxon>
    </lineage>
</organism>
<dbReference type="GO" id="GO:0006644">
    <property type="term" value="P:phospholipid metabolic process"/>
    <property type="evidence" value="ECO:0007669"/>
    <property type="project" value="TreeGrafter"/>
</dbReference>
<evidence type="ECO:0000256" key="30">
    <source>
        <dbReference type="ARBA" id="ARBA00048362"/>
    </source>
</evidence>
<dbReference type="GO" id="GO:0004622">
    <property type="term" value="F:phosphatidylcholine lysophospholipase activity"/>
    <property type="evidence" value="ECO:0007669"/>
    <property type="project" value="UniProtKB-EC"/>
</dbReference>
<evidence type="ECO:0000256" key="35">
    <source>
        <dbReference type="ARBA" id="ARBA00048656"/>
    </source>
</evidence>
<evidence type="ECO:0000256" key="37">
    <source>
        <dbReference type="ARBA" id="ARBA00048869"/>
    </source>
</evidence>
<comment type="catalytic activity">
    <reaction evidence="29">
        <text>1,2-dihexadecanoyl-sn-glycero-3-phosphocholine + H2O = 1-hexadecanoyl-sn-glycero-3-phosphocholine + hexadecanoate + H(+)</text>
        <dbReference type="Rhea" id="RHEA:41223"/>
        <dbReference type="ChEBI" id="CHEBI:7896"/>
        <dbReference type="ChEBI" id="CHEBI:15377"/>
        <dbReference type="ChEBI" id="CHEBI:15378"/>
        <dbReference type="ChEBI" id="CHEBI:72998"/>
        <dbReference type="ChEBI" id="CHEBI:72999"/>
    </reaction>
    <physiologicalReaction direction="left-to-right" evidence="29">
        <dbReference type="Rhea" id="RHEA:41224"/>
    </physiologicalReaction>
</comment>
<comment type="catalytic activity">
    <reaction evidence="42">
        <text>2-(9Z-octadecenoyl)-glycerol + H2O = glycerol + (9Z)-octadecenoate + H(+)</text>
        <dbReference type="Rhea" id="RHEA:38491"/>
        <dbReference type="ChEBI" id="CHEBI:15377"/>
        <dbReference type="ChEBI" id="CHEBI:15378"/>
        <dbReference type="ChEBI" id="CHEBI:17754"/>
        <dbReference type="ChEBI" id="CHEBI:30823"/>
        <dbReference type="ChEBI" id="CHEBI:73990"/>
    </reaction>
    <physiologicalReaction direction="left-to-right" evidence="42">
        <dbReference type="Rhea" id="RHEA:38492"/>
    </physiologicalReaction>
</comment>
<evidence type="ECO:0000256" key="26">
    <source>
        <dbReference type="ARBA" id="ARBA00048015"/>
    </source>
</evidence>
<dbReference type="PANTHER" id="PTHR21325">
    <property type="entry name" value="PHOSPHOLIPASE B, PLB1"/>
    <property type="match status" value="1"/>
</dbReference>
<keyword evidence="6 45" id="KW-0732">Signal</keyword>
<evidence type="ECO:0000256" key="12">
    <source>
        <dbReference type="ARBA" id="ARBA00023180"/>
    </source>
</evidence>
<keyword evidence="8" id="KW-0378">Hydrolase</keyword>
<keyword evidence="4" id="KW-1003">Cell membrane</keyword>
<evidence type="ECO:0000256" key="22">
    <source>
        <dbReference type="ARBA" id="ARBA00047363"/>
    </source>
</evidence>
<comment type="catalytic activity">
    <reaction evidence="40">
        <text>1,2-dihexadecanoyl-sn-glycero-3-phosphocholine + 2 H2O = sn-glycerol 3-phosphocholine + 2 hexadecanoate + 2 H(+)</text>
        <dbReference type="Rhea" id="RHEA:40975"/>
        <dbReference type="ChEBI" id="CHEBI:7896"/>
        <dbReference type="ChEBI" id="CHEBI:15377"/>
        <dbReference type="ChEBI" id="CHEBI:15378"/>
        <dbReference type="ChEBI" id="CHEBI:16870"/>
        <dbReference type="ChEBI" id="CHEBI:72999"/>
    </reaction>
    <physiologicalReaction direction="left-to-right" evidence="40">
        <dbReference type="Rhea" id="RHEA:40976"/>
    </physiologicalReaction>
</comment>
<comment type="catalytic activity">
    <reaction evidence="14">
        <text>1-hexadecanoyl-2-(9Z,12Z-octadecadienoyl)-sn-glycero-3-phosphocholine + H2O = (9Z,12Z)-octadecadienoate + 1-hexadecanoyl-sn-glycero-3-phosphocholine + H(+)</text>
        <dbReference type="Rhea" id="RHEA:40811"/>
        <dbReference type="ChEBI" id="CHEBI:15377"/>
        <dbReference type="ChEBI" id="CHEBI:15378"/>
        <dbReference type="ChEBI" id="CHEBI:30245"/>
        <dbReference type="ChEBI" id="CHEBI:72998"/>
        <dbReference type="ChEBI" id="CHEBI:73002"/>
    </reaction>
    <physiologicalReaction direction="left-to-right" evidence="14">
        <dbReference type="Rhea" id="RHEA:40812"/>
    </physiologicalReaction>
</comment>
<comment type="catalytic activity">
    <reaction evidence="32">
        <text>1,2,3-tri-(9Z-octadecenoyl)-glycerol + H2O = di-(9Z)-octadecenoylglycerol + (9Z)-octadecenoate + H(+)</text>
        <dbReference type="Rhea" id="RHEA:38575"/>
        <dbReference type="ChEBI" id="CHEBI:15377"/>
        <dbReference type="ChEBI" id="CHEBI:15378"/>
        <dbReference type="ChEBI" id="CHEBI:30823"/>
        <dbReference type="ChEBI" id="CHEBI:53753"/>
        <dbReference type="ChEBI" id="CHEBI:75945"/>
    </reaction>
    <physiologicalReaction direction="left-to-right" evidence="32">
        <dbReference type="Rhea" id="RHEA:38576"/>
    </physiologicalReaction>
</comment>
<comment type="catalytic activity">
    <reaction evidence="37">
        <text>1,3-dihexadecanoyl-2-(9Z-octadecenoyl)glycerol + H2O = 1,3-dihexadecanoylglycerol + (9Z)-octadecenoate + H(+)</text>
        <dbReference type="Rhea" id="RHEA:40983"/>
        <dbReference type="ChEBI" id="CHEBI:15377"/>
        <dbReference type="ChEBI" id="CHEBI:15378"/>
        <dbReference type="ChEBI" id="CHEBI:30823"/>
        <dbReference type="ChEBI" id="CHEBI:75688"/>
        <dbReference type="ChEBI" id="CHEBI:77619"/>
    </reaction>
    <physiologicalReaction direction="left-to-right" evidence="37">
        <dbReference type="Rhea" id="RHEA:40984"/>
    </physiologicalReaction>
</comment>
<feature type="signal peptide" evidence="45">
    <location>
        <begin position="1"/>
        <end position="19"/>
    </location>
</feature>
<evidence type="ECO:0000256" key="28">
    <source>
        <dbReference type="ARBA" id="ARBA00048058"/>
    </source>
</evidence>
<comment type="catalytic activity">
    <reaction evidence="23">
        <text>1-(9Z-octadecenoyl)-glycerol + H2O = glycerol + (9Z)-octadecenoate + H(+)</text>
        <dbReference type="Rhea" id="RHEA:38487"/>
        <dbReference type="ChEBI" id="CHEBI:15377"/>
        <dbReference type="ChEBI" id="CHEBI:15378"/>
        <dbReference type="ChEBI" id="CHEBI:17754"/>
        <dbReference type="ChEBI" id="CHEBI:30823"/>
        <dbReference type="ChEBI" id="CHEBI:75342"/>
    </reaction>
    <physiologicalReaction direction="left-to-right" evidence="23">
        <dbReference type="Rhea" id="RHEA:38488"/>
    </physiologicalReaction>
</comment>
<evidence type="ECO:0000256" key="11">
    <source>
        <dbReference type="ARBA" id="ARBA00023136"/>
    </source>
</evidence>
<evidence type="ECO:0000256" key="38">
    <source>
        <dbReference type="ARBA" id="ARBA00048872"/>
    </source>
</evidence>
<evidence type="ECO:0000256" key="9">
    <source>
        <dbReference type="ARBA" id="ARBA00022989"/>
    </source>
</evidence>
<evidence type="ECO:0000256" key="29">
    <source>
        <dbReference type="ARBA" id="ARBA00048227"/>
    </source>
</evidence>
<dbReference type="GO" id="GO:0004623">
    <property type="term" value="F:phospholipase A2 activity"/>
    <property type="evidence" value="ECO:0007669"/>
    <property type="project" value="UniProtKB-EC"/>
</dbReference>
<comment type="catalytic activity">
    <reaction evidence="28">
        <text>1,2-di-(9Z-octadecenoyl)-sn-glycero-3-phosphocholine + H2O = 1-(9Z-octadecenoyl)-sn-glycero-3-phosphocholine + (9Z)-octadecenoate + H(+)</text>
        <dbReference type="Rhea" id="RHEA:40923"/>
        <dbReference type="ChEBI" id="CHEBI:15377"/>
        <dbReference type="ChEBI" id="CHEBI:15378"/>
        <dbReference type="ChEBI" id="CHEBI:28610"/>
        <dbReference type="ChEBI" id="CHEBI:30823"/>
        <dbReference type="ChEBI" id="CHEBI:74669"/>
    </reaction>
    <physiologicalReaction direction="left-to-right" evidence="28">
        <dbReference type="Rhea" id="RHEA:40924"/>
    </physiologicalReaction>
</comment>
<comment type="catalytic activity">
    <reaction evidence="13">
        <text>a triacylglycerol + H2O = a diacylglycerol + a fatty acid + H(+)</text>
        <dbReference type="Rhea" id="RHEA:12044"/>
        <dbReference type="ChEBI" id="CHEBI:15377"/>
        <dbReference type="ChEBI" id="CHEBI:15378"/>
        <dbReference type="ChEBI" id="CHEBI:17855"/>
        <dbReference type="ChEBI" id="CHEBI:18035"/>
        <dbReference type="ChEBI" id="CHEBI:28868"/>
        <dbReference type="EC" id="3.1.1.3"/>
    </reaction>
    <physiologicalReaction direction="left-to-right" evidence="13">
        <dbReference type="Rhea" id="RHEA:12045"/>
    </physiologicalReaction>
</comment>
<comment type="catalytic activity">
    <reaction evidence="15">
        <text>a 1,2-diacyl-sn-glycero-3-phosphocholine + H2O = a 1-acyl-sn-glycero-3-phosphocholine + a fatty acid + H(+)</text>
        <dbReference type="Rhea" id="RHEA:15801"/>
        <dbReference type="ChEBI" id="CHEBI:15377"/>
        <dbReference type="ChEBI" id="CHEBI:15378"/>
        <dbReference type="ChEBI" id="CHEBI:28868"/>
        <dbReference type="ChEBI" id="CHEBI:57643"/>
        <dbReference type="ChEBI" id="CHEBI:58168"/>
        <dbReference type="EC" id="3.1.1.4"/>
    </reaction>
    <physiologicalReaction direction="left-to-right" evidence="15">
        <dbReference type="Rhea" id="RHEA:15802"/>
    </physiologicalReaction>
</comment>
<dbReference type="Pfam" id="PF00657">
    <property type="entry name" value="Lipase_GDSL"/>
    <property type="match status" value="1"/>
</dbReference>
<keyword evidence="50" id="KW-1185">Reference proteome</keyword>
<proteinExistence type="inferred from homology"/>
<keyword evidence="12" id="KW-0325">Glycoprotein</keyword>
<evidence type="ECO:0000256" key="20">
    <source>
        <dbReference type="ARBA" id="ARBA00045916"/>
    </source>
</evidence>
<evidence type="ECO:0000256" key="19">
    <source>
        <dbReference type="ARBA" id="ARBA00033022"/>
    </source>
</evidence>
<dbReference type="CDD" id="cd01824">
    <property type="entry name" value="Phospholipase_B_like"/>
    <property type="match status" value="1"/>
</dbReference>
<name>A0A813SKL4_9BILA</name>
<feature type="compositionally biased region" description="Polar residues" evidence="43">
    <location>
        <begin position="419"/>
        <end position="450"/>
    </location>
</feature>